<dbReference type="InterPro" id="IPR016181">
    <property type="entry name" value="Acyl_CoA_acyltransferase"/>
</dbReference>
<dbReference type="CDD" id="cd04301">
    <property type="entry name" value="NAT_SF"/>
    <property type="match status" value="1"/>
</dbReference>
<dbReference type="SUPFAM" id="SSF55729">
    <property type="entry name" value="Acyl-CoA N-acyltransferases (Nat)"/>
    <property type="match status" value="1"/>
</dbReference>
<organism evidence="2 3">
    <name type="scientific">Terricaulis silvestris</name>
    <dbReference type="NCBI Taxonomy" id="2686094"/>
    <lineage>
        <taxon>Bacteria</taxon>
        <taxon>Pseudomonadati</taxon>
        <taxon>Pseudomonadota</taxon>
        <taxon>Alphaproteobacteria</taxon>
        <taxon>Caulobacterales</taxon>
        <taxon>Caulobacteraceae</taxon>
        <taxon>Terricaulis</taxon>
    </lineage>
</organism>
<dbReference type="PANTHER" id="PTHR43441:SF6">
    <property type="entry name" value="N-ACETYLTRANSFERASE DOMAIN-CONTAINING PROTEIN"/>
    <property type="match status" value="1"/>
</dbReference>
<dbReference type="KEGG" id="tsv:DSM104635_03783"/>
<dbReference type="PANTHER" id="PTHR43441">
    <property type="entry name" value="RIBOSOMAL-PROTEIN-SERINE ACETYLTRANSFERASE"/>
    <property type="match status" value="1"/>
</dbReference>
<keyword evidence="2" id="KW-0808">Transferase</keyword>
<dbReference type="GO" id="GO:0005737">
    <property type="term" value="C:cytoplasm"/>
    <property type="evidence" value="ECO:0007669"/>
    <property type="project" value="TreeGrafter"/>
</dbReference>
<keyword evidence="3" id="KW-1185">Reference proteome</keyword>
<protein>
    <submittedName>
        <fullName evidence="2">Acetyltransferase (GNAT) family protein</fullName>
    </submittedName>
</protein>
<dbReference type="PROSITE" id="PS51186">
    <property type="entry name" value="GNAT"/>
    <property type="match status" value="1"/>
</dbReference>
<evidence type="ECO:0000259" key="1">
    <source>
        <dbReference type="PROSITE" id="PS51186"/>
    </source>
</evidence>
<accession>A0A6I6MU63</accession>
<dbReference type="InterPro" id="IPR051908">
    <property type="entry name" value="Ribosomal_N-acetyltransferase"/>
</dbReference>
<dbReference type="GO" id="GO:1990189">
    <property type="term" value="F:protein N-terminal-serine acetyltransferase activity"/>
    <property type="evidence" value="ECO:0007669"/>
    <property type="project" value="TreeGrafter"/>
</dbReference>
<sequence>MLTLTAERIALLALDRDLAALQASHRSAFFNAIAVTHEPNWPPAPFEQPGLEWAVTALEKDPEGQGWYGWAIVASEGERTPPRLVGLAALIGRPDEFTGDVELAFGLLPEFQGRGFGGETIRALAAWAFANGAQRVIAHLDAEDAQAAHTLARQGFADTNEPPYPGVSRWALSAAA</sequence>
<dbReference type="GO" id="GO:0008999">
    <property type="term" value="F:protein-N-terminal-alanine acetyltransferase activity"/>
    <property type="evidence" value="ECO:0007669"/>
    <property type="project" value="TreeGrafter"/>
</dbReference>
<proteinExistence type="predicted"/>
<feature type="domain" description="N-acetyltransferase" evidence="1">
    <location>
        <begin position="9"/>
        <end position="176"/>
    </location>
</feature>
<dbReference type="Pfam" id="PF13302">
    <property type="entry name" value="Acetyltransf_3"/>
    <property type="match status" value="1"/>
</dbReference>
<evidence type="ECO:0000313" key="2">
    <source>
        <dbReference type="EMBL" id="QGZ96918.1"/>
    </source>
</evidence>
<name>A0A6I6MU63_9CAUL</name>
<reference evidence="3" key="1">
    <citation type="submission" date="2019-12" db="EMBL/GenBank/DDBJ databases">
        <title>Complete genome of Terracaulis silvestris 0127_4.</title>
        <authorList>
            <person name="Vieira S."/>
            <person name="Riedel T."/>
            <person name="Sproer C."/>
            <person name="Pascual J."/>
            <person name="Boedeker C."/>
            <person name="Overmann J."/>
        </authorList>
    </citation>
    <scope>NUCLEOTIDE SEQUENCE [LARGE SCALE GENOMIC DNA]</scope>
    <source>
        <strain evidence="3">0127_4</strain>
    </source>
</reference>
<gene>
    <name evidence="2" type="ORF">DSM104635_03783</name>
</gene>
<dbReference type="AlphaFoldDB" id="A0A6I6MU63"/>
<dbReference type="RefSeq" id="WP_158767689.1">
    <property type="nucleotide sequence ID" value="NZ_CP047045.1"/>
</dbReference>
<dbReference type="Gene3D" id="3.40.630.30">
    <property type="match status" value="1"/>
</dbReference>
<dbReference type="InterPro" id="IPR000182">
    <property type="entry name" value="GNAT_dom"/>
</dbReference>
<dbReference type="Proteomes" id="UP000431269">
    <property type="component" value="Chromosome"/>
</dbReference>
<evidence type="ECO:0000313" key="3">
    <source>
        <dbReference type="Proteomes" id="UP000431269"/>
    </source>
</evidence>
<dbReference type="EMBL" id="CP047045">
    <property type="protein sequence ID" value="QGZ96918.1"/>
    <property type="molecule type" value="Genomic_DNA"/>
</dbReference>